<accession>A0A9W4XTX3</accession>
<feature type="region of interest" description="Disordered" evidence="5">
    <location>
        <begin position="157"/>
        <end position="184"/>
    </location>
</feature>
<dbReference type="PROSITE" id="PS00518">
    <property type="entry name" value="ZF_RING_1"/>
    <property type="match status" value="1"/>
</dbReference>
<dbReference type="GO" id="GO:0061630">
    <property type="term" value="F:ubiquitin protein ligase activity"/>
    <property type="evidence" value="ECO:0007669"/>
    <property type="project" value="InterPro"/>
</dbReference>
<evidence type="ECO:0000256" key="3">
    <source>
        <dbReference type="ARBA" id="ARBA00022833"/>
    </source>
</evidence>
<evidence type="ECO:0000256" key="4">
    <source>
        <dbReference type="PROSITE-ProRule" id="PRU00175"/>
    </source>
</evidence>
<dbReference type="Proteomes" id="UP001152607">
    <property type="component" value="Unassembled WGS sequence"/>
</dbReference>
<evidence type="ECO:0000256" key="2">
    <source>
        <dbReference type="ARBA" id="ARBA00022771"/>
    </source>
</evidence>
<evidence type="ECO:0000313" key="7">
    <source>
        <dbReference type="EMBL" id="CAI6332707.1"/>
    </source>
</evidence>
<protein>
    <recommendedName>
        <fullName evidence="6">RING-type domain-containing protein</fullName>
    </recommendedName>
</protein>
<dbReference type="PROSITE" id="PS50089">
    <property type="entry name" value="ZF_RING_2"/>
    <property type="match status" value="1"/>
</dbReference>
<proteinExistence type="predicted"/>
<dbReference type="EMBL" id="CAOQHR010000003">
    <property type="protein sequence ID" value="CAI6332707.1"/>
    <property type="molecule type" value="Genomic_DNA"/>
</dbReference>
<evidence type="ECO:0000256" key="5">
    <source>
        <dbReference type="SAM" id="MobiDB-lite"/>
    </source>
</evidence>
<organism evidence="7 8">
    <name type="scientific">Periconia digitata</name>
    <dbReference type="NCBI Taxonomy" id="1303443"/>
    <lineage>
        <taxon>Eukaryota</taxon>
        <taxon>Fungi</taxon>
        <taxon>Dikarya</taxon>
        <taxon>Ascomycota</taxon>
        <taxon>Pezizomycotina</taxon>
        <taxon>Dothideomycetes</taxon>
        <taxon>Pleosporomycetidae</taxon>
        <taxon>Pleosporales</taxon>
        <taxon>Massarineae</taxon>
        <taxon>Periconiaceae</taxon>
        <taxon>Periconia</taxon>
    </lineage>
</organism>
<keyword evidence="2 4" id="KW-0863">Zinc-finger</keyword>
<keyword evidence="1" id="KW-0479">Metal-binding</keyword>
<keyword evidence="8" id="KW-1185">Reference proteome</keyword>
<dbReference type="SMART" id="SM00184">
    <property type="entry name" value="RING"/>
    <property type="match status" value="1"/>
</dbReference>
<evidence type="ECO:0000259" key="6">
    <source>
        <dbReference type="PROSITE" id="PS50089"/>
    </source>
</evidence>
<dbReference type="GO" id="GO:0033768">
    <property type="term" value="C:SUMO-targeted ubiquitin ligase complex"/>
    <property type="evidence" value="ECO:0007669"/>
    <property type="project" value="TreeGrafter"/>
</dbReference>
<dbReference type="GO" id="GO:0006511">
    <property type="term" value="P:ubiquitin-dependent protein catabolic process"/>
    <property type="evidence" value="ECO:0007669"/>
    <property type="project" value="TreeGrafter"/>
</dbReference>
<dbReference type="OrthoDB" id="6270329at2759"/>
<dbReference type="GO" id="GO:0140082">
    <property type="term" value="F:SUMO-ubiquitin ligase activity"/>
    <property type="evidence" value="ECO:0007669"/>
    <property type="project" value="TreeGrafter"/>
</dbReference>
<dbReference type="Gene3D" id="3.30.40.10">
    <property type="entry name" value="Zinc/RING finger domain, C3HC4 (zinc finger)"/>
    <property type="match status" value="1"/>
</dbReference>
<dbReference type="GO" id="GO:0008270">
    <property type="term" value="F:zinc ion binding"/>
    <property type="evidence" value="ECO:0007669"/>
    <property type="project" value="UniProtKB-KW"/>
</dbReference>
<dbReference type="InterPro" id="IPR001841">
    <property type="entry name" value="Znf_RING"/>
</dbReference>
<evidence type="ECO:0000256" key="1">
    <source>
        <dbReference type="ARBA" id="ARBA00022723"/>
    </source>
</evidence>
<keyword evidence="3" id="KW-0862">Zinc</keyword>
<dbReference type="Pfam" id="PF13920">
    <property type="entry name" value="zf-C3HC4_3"/>
    <property type="match status" value="1"/>
</dbReference>
<dbReference type="GO" id="GO:0032183">
    <property type="term" value="F:SUMO binding"/>
    <property type="evidence" value="ECO:0007669"/>
    <property type="project" value="TreeGrafter"/>
</dbReference>
<dbReference type="InterPro" id="IPR049627">
    <property type="entry name" value="SLX8"/>
</dbReference>
<evidence type="ECO:0000313" key="8">
    <source>
        <dbReference type="Proteomes" id="UP001152607"/>
    </source>
</evidence>
<name>A0A9W4XTX3_9PLEO</name>
<dbReference type="InterPro" id="IPR017907">
    <property type="entry name" value="Znf_RING_CS"/>
</dbReference>
<reference evidence="7" key="1">
    <citation type="submission" date="2023-01" db="EMBL/GenBank/DDBJ databases">
        <authorList>
            <person name="Van Ghelder C."/>
            <person name="Rancurel C."/>
        </authorList>
    </citation>
    <scope>NUCLEOTIDE SEQUENCE</scope>
    <source>
        <strain evidence="7">CNCM I-4278</strain>
    </source>
</reference>
<dbReference type="AlphaFoldDB" id="A0A9W4XTX3"/>
<feature type="region of interest" description="Disordered" evidence="5">
    <location>
        <begin position="130"/>
        <end position="149"/>
    </location>
</feature>
<dbReference type="SUPFAM" id="SSF57850">
    <property type="entry name" value="RING/U-box"/>
    <property type="match status" value="1"/>
</dbReference>
<gene>
    <name evidence="7" type="ORF">PDIGIT_LOCUS5737</name>
</gene>
<feature type="compositionally biased region" description="Low complexity" evidence="5">
    <location>
        <begin position="14"/>
        <end position="31"/>
    </location>
</feature>
<dbReference type="PANTHER" id="PTHR47094">
    <property type="entry name" value="ELFLESS, ISOFORM B"/>
    <property type="match status" value="1"/>
</dbReference>
<feature type="domain" description="RING-type" evidence="6">
    <location>
        <begin position="240"/>
        <end position="289"/>
    </location>
</feature>
<dbReference type="PANTHER" id="PTHR47094:SF1">
    <property type="entry name" value="RING-TYPE E3 UBIQUITIN TRANSFERASE"/>
    <property type="match status" value="1"/>
</dbReference>
<comment type="caution">
    <text evidence="7">The sequence shown here is derived from an EMBL/GenBank/DDBJ whole genome shotgun (WGS) entry which is preliminary data.</text>
</comment>
<feature type="region of interest" description="Disordered" evidence="5">
    <location>
        <begin position="1"/>
        <end position="52"/>
    </location>
</feature>
<sequence>MDHLGGPPAPPPTTTQTPTTTASAATSSYTTRNSNTFSYTPFPLPQPDYHADHRQHLQPPLAYLNQDQFASAPANLGFEPSPLATSYYFDEAYRPSPSPPVPNNSFLDGILNPESQIFGYSVIEPPTRSNLTYQTHTMPPSRATRRSNDYVDLTSLAEATTSSRPKRHNSTSGPSSHKRLKREDDAAAYVEEEDAKPIDEIDLSGDKDSVQAVLQKQREEAIKAQQKPEEKATTFRNINCVICMDTPTNLTATSCGHLFCHQCLMEALIAGENRAAPGEPKRSQCPVCRKILNRTKERDIIPLAFMKGPATQPRKTATVAAIAKTTSTTVKSTPATKGGRRMAPVAGATPSTFSFISRAAASARRGTRRVGYGGGNEG</sequence>
<dbReference type="InterPro" id="IPR013083">
    <property type="entry name" value="Znf_RING/FYVE/PHD"/>
</dbReference>